<proteinExistence type="predicted"/>
<evidence type="ECO:0000313" key="1">
    <source>
        <dbReference type="EMBL" id="CAK9081369.1"/>
    </source>
</evidence>
<dbReference type="Proteomes" id="UP001642464">
    <property type="component" value="Unassembled WGS sequence"/>
</dbReference>
<organism evidence="1 2">
    <name type="scientific">Durusdinium trenchii</name>
    <dbReference type="NCBI Taxonomy" id="1381693"/>
    <lineage>
        <taxon>Eukaryota</taxon>
        <taxon>Sar</taxon>
        <taxon>Alveolata</taxon>
        <taxon>Dinophyceae</taxon>
        <taxon>Suessiales</taxon>
        <taxon>Symbiodiniaceae</taxon>
        <taxon>Durusdinium</taxon>
    </lineage>
</organism>
<gene>
    <name evidence="1" type="ORF">SCF082_LOCUS38735</name>
</gene>
<evidence type="ECO:0000313" key="2">
    <source>
        <dbReference type="Proteomes" id="UP001642464"/>
    </source>
</evidence>
<comment type="caution">
    <text evidence="1">The sequence shown here is derived from an EMBL/GenBank/DDBJ whole genome shotgun (WGS) entry which is preliminary data.</text>
</comment>
<protein>
    <submittedName>
        <fullName evidence="1">Uncharacterized protein</fullName>
    </submittedName>
</protein>
<name>A0ABP0Q2X5_9DINO</name>
<accession>A0ABP0Q2X5</accession>
<sequence length="387" mass="41604">MLMRLLLLPMLAAADDTVCSFQKQPKIEGLLDLDTSPYTRVKNAHPNHPGGLPQDLWSSPGLGFRQCPTKSSVRTVQLLVRPHSKHSPEAQPKPKCLPKEVLIGDFVGDAYEFSCCDAGEQCGGCRAVKDGACQKCAAGYVMQTIPVLGTSKCFVCDDVPNWHDMHGRSCADLQKLGICSGAWPKEDQDVAFQGVRPSEACCACGGGSIYPTPVYMPLQSKSLHFGQSIDETPSPITAGEQMVAPGCTLASSGLELGTDGRISGEVTMSNQTVIKCSTMSVQDPVRGIVANIDLSVPVSTFSYGEQTVFFKFWGLDSTPSQQIVSPQSKNPTELTSFQLQCDPACPWLSITSKGHLLWNSTDSHVPHGRAGSPVAYWLSNAKTKNHG</sequence>
<reference evidence="1 2" key="1">
    <citation type="submission" date="2024-02" db="EMBL/GenBank/DDBJ databases">
        <authorList>
            <person name="Chen Y."/>
            <person name="Shah S."/>
            <person name="Dougan E. K."/>
            <person name="Thang M."/>
            <person name="Chan C."/>
        </authorList>
    </citation>
    <scope>NUCLEOTIDE SEQUENCE [LARGE SCALE GENOMIC DNA]</scope>
</reference>
<keyword evidence="2" id="KW-1185">Reference proteome</keyword>
<dbReference type="EMBL" id="CAXAMM010038835">
    <property type="protein sequence ID" value="CAK9081369.1"/>
    <property type="molecule type" value="Genomic_DNA"/>
</dbReference>